<dbReference type="GO" id="GO:0003677">
    <property type="term" value="F:DNA binding"/>
    <property type="evidence" value="ECO:0007669"/>
    <property type="project" value="UniProtKB-UniRule"/>
</dbReference>
<evidence type="ECO:0000313" key="7">
    <source>
        <dbReference type="EMBL" id="BBM86837.1"/>
    </source>
</evidence>
<keyword evidence="8" id="KW-1185">Reference proteome</keyword>
<sequence length="356" mass="42375">MPWKEGGKWRGGVSYQKKRYRSRGFTTKTAARQWEIEKLVALKQSEQRKQKRDFSLAEIIERFLSKKVHDDKREATIRRLQFGLQHWQSYFTQNNLLYISELERAHLSDYQQWRRGQITSRYKPPSLTTINHELKAIRQCFKWAEWELNIDNPFHQIRLNKIPKPDPPKYLTIEEIELIEEEAKKDRRKTCFYEAFALLVRTGMRSNEACQLEITDVDLEKKQIILPALKTKSNSPRIIPIGESLKPILQQLITDAIAKKHTLLLRTRTGKAQQPQNLYRRFKNILKKLYDEGKMKDVERIGIHVLRKTYISHLVMKGVDPARVMSIVGHEEYSTMKRYLYLSPEYRNRSLDILEY</sequence>
<evidence type="ECO:0000256" key="2">
    <source>
        <dbReference type="ARBA" id="ARBA00023125"/>
    </source>
</evidence>
<dbReference type="OrthoDB" id="9801717at2"/>
<dbReference type="Pfam" id="PF00589">
    <property type="entry name" value="Phage_integrase"/>
    <property type="match status" value="1"/>
</dbReference>
<keyword evidence="2 4" id="KW-0238">DNA-binding</keyword>
<dbReference type="InterPro" id="IPR050090">
    <property type="entry name" value="Tyrosine_recombinase_XerCD"/>
</dbReference>
<dbReference type="AlphaFoldDB" id="A0A5S9ISB9"/>
<dbReference type="Proteomes" id="UP000326354">
    <property type="component" value="Chromosome"/>
</dbReference>
<dbReference type="EMBL" id="AP019860">
    <property type="protein sequence ID" value="BBM86837.1"/>
    <property type="molecule type" value="Genomic_DNA"/>
</dbReference>
<dbReference type="SUPFAM" id="SSF56349">
    <property type="entry name" value="DNA breaking-rejoining enzymes"/>
    <property type="match status" value="1"/>
</dbReference>
<dbReference type="GO" id="GO:0006310">
    <property type="term" value="P:DNA recombination"/>
    <property type="evidence" value="ECO:0007669"/>
    <property type="project" value="UniProtKB-KW"/>
</dbReference>
<evidence type="ECO:0000259" key="5">
    <source>
        <dbReference type="PROSITE" id="PS51898"/>
    </source>
</evidence>
<feature type="domain" description="Core-binding (CB)" evidence="6">
    <location>
        <begin position="54"/>
        <end position="145"/>
    </location>
</feature>
<protein>
    <submittedName>
        <fullName evidence="7">Recombinase</fullName>
    </submittedName>
</protein>
<dbReference type="PROSITE" id="PS51898">
    <property type="entry name" value="TYR_RECOMBINASE"/>
    <property type="match status" value="1"/>
</dbReference>
<feature type="domain" description="Tyr recombinase" evidence="5">
    <location>
        <begin position="166"/>
        <end position="352"/>
    </location>
</feature>
<organism evidence="7 8">
    <name type="scientific">Uabimicrobium amorphum</name>
    <dbReference type="NCBI Taxonomy" id="2596890"/>
    <lineage>
        <taxon>Bacteria</taxon>
        <taxon>Pseudomonadati</taxon>
        <taxon>Planctomycetota</taxon>
        <taxon>Candidatus Uabimicrobiia</taxon>
        <taxon>Candidatus Uabimicrobiales</taxon>
        <taxon>Candidatus Uabimicrobiaceae</taxon>
        <taxon>Candidatus Uabimicrobium</taxon>
    </lineage>
</organism>
<dbReference type="GO" id="GO:0015074">
    <property type="term" value="P:DNA integration"/>
    <property type="evidence" value="ECO:0007669"/>
    <property type="project" value="UniProtKB-KW"/>
</dbReference>
<evidence type="ECO:0000256" key="4">
    <source>
        <dbReference type="PROSITE-ProRule" id="PRU01248"/>
    </source>
</evidence>
<name>A0A5S9ISB9_UABAM</name>
<dbReference type="PANTHER" id="PTHR30349:SF94">
    <property type="entry name" value="INTEGRASE_RECOMBINASE HI_1414-RELATED"/>
    <property type="match status" value="1"/>
</dbReference>
<accession>A0A5S9ISB9</accession>
<dbReference type="PROSITE" id="PS51900">
    <property type="entry name" value="CB"/>
    <property type="match status" value="1"/>
</dbReference>
<dbReference type="InterPro" id="IPR010998">
    <property type="entry name" value="Integrase_recombinase_N"/>
</dbReference>
<reference evidence="7 8" key="1">
    <citation type="submission" date="2019-08" db="EMBL/GenBank/DDBJ databases">
        <title>Complete genome sequence of Candidatus Uab amorphum.</title>
        <authorList>
            <person name="Shiratori T."/>
            <person name="Suzuki S."/>
            <person name="Kakizawa Y."/>
            <person name="Ishida K."/>
        </authorList>
    </citation>
    <scope>NUCLEOTIDE SEQUENCE [LARGE SCALE GENOMIC DNA]</scope>
    <source>
        <strain evidence="7 8">SRT547</strain>
    </source>
</reference>
<evidence type="ECO:0000256" key="1">
    <source>
        <dbReference type="ARBA" id="ARBA00022908"/>
    </source>
</evidence>
<keyword evidence="1" id="KW-0229">DNA integration</keyword>
<evidence type="ECO:0000313" key="8">
    <source>
        <dbReference type="Proteomes" id="UP000326354"/>
    </source>
</evidence>
<dbReference type="Gene3D" id="1.10.150.130">
    <property type="match status" value="1"/>
</dbReference>
<keyword evidence="3" id="KW-0233">DNA recombination</keyword>
<dbReference type="InterPro" id="IPR011010">
    <property type="entry name" value="DNA_brk_join_enz"/>
</dbReference>
<evidence type="ECO:0000259" key="6">
    <source>
        <dbReference type="PROSITE" id="PS51900"/>
    </source>
</evidence>
<proteinExistence type="predicted"/>
<dbReference type="InterPro" id="IPR013762">
    <property type="entry name" value="Integrase-like_cat_sf"/>
</dbReference>
<dbReference type="Gene3D" id="1.10.443.10">
    <property type="entry name" value="Intergrase catalytic core"/>
    <property type="match status" value="1"/>
</dbReference>
<dbReference type="InterPro" id="IPR002104">
    <property type="entry name" value="Integrase_catalytic"/>
</dbReference>
<dbReference type="CDD" id="cd00397">
    <property type="entry name" value="DNA_BRE_C"/>
    <property type="match status" value="1"/>
</dbReference>
<dbReference type="KEGG" id="uam:UABAM_05234"/>
<gene>
    <name evidence="7" type="ORF">UABAM_05234</name>
</gene>
<dbReference type="PANTHER" id="PTHR30349">
    <property type="entry name" value="PHAGE INTEGRASE-RELATED"/>
    <property type="match status" value="1"/>
</dbReference>
<evidence type="ECO:0000256" key="3">
    <source>
        <dbReference type="ARBA" id="ARBA00023172"/>
    </source>
</evidence>
<dbReference type="RefSeq" id="WP_151970876.1">
    <property type="nucleotide sequence ID" value="NZ_AP019860.1"/>
</dbReference>
<dbReference type="InterPro" id="IPR044068">
    <property type="entry name" value="CB"/>
</dbReference>